<protein>
    <submittedName>
        <fullName evidence="6">LysR family transcriptional regulator</fullName>
    </submittedName>
</protein>
<dbReference type="Pfam" id="PF00126">
    <property type="entry name" value="HTH_1"/>
    <property type="match status" value="1"/>
</dbReference>
<dbReference type="PRINTS" id="PR00039">
    <property type="entry name" value="HTHLYSR"/>
</dbReference>
<evidence type="ECO:0000259" key="5">
    <source>
        <dbReference type="PROSITE" id="PS50931"/>
    </source>
</evidence>
<dbReference type="InterPro" id="IPR005119">
    <property type="entry name" value="LysR_subst-bd"/>
</dbReference>
<dbReference type="Gene3D" id="1.10.10.10">
    <property type="entry name" value="Winged helix-like DNA-binding domain superfamily/Winged helix DNA-binding domain"/>
    <property type="match status" value="1"/>
</dbReference>
<dbReference type="PANTHER" id="PTHR30126:SF39">
    <property type="entry name" value="HTH-TYPE TRANSCRIPTIONAL REGULATOR CYSL"/>
    <property type="match status" value="1"/>
</dbReference>
<dbReference type="Proteomes" id="UP001235744">
    <property type="component" value="Chromosome"/>
</dbReference>
<dbReference type="PANTHER" id="PTHR30126">
    <property type="entry name" value="HTH-TYPE TRANSCRIPTIONAL REGULATOR"/>
    <property type="match status" value="1"/>
</dbReference>
<evidence type="ECO:0000256" key="1">
    <source>
        <dbReference type="ARBA" id="ARBA00009437"/>
    </source>
</evidence>
<dbReference type="InterPro" id="IPR036388">
    <property type="entry name" value="WH-like_DNA-bd_sf"/>
</dbReference>
<keyword evidence="3" id="KW-0238">DNA-binding</keyword>
<accession>A0ABY9IJA6</accession>
<evidence type="ECO:0000256" key="3">
    <source>
        <dbReference type="ARBA" id="ARBA00023125"/>
    </source>
</evidence>
<comment type="similarity">
    <text evidence="1">Belongs to the LysR transcriptional regulatory family.</text>
</comment>
<evidence type="ECO:0000313" key="7">
    <source>
        <dbReference type="Proteomes" id="UP001235744"/>
    </source>
</evidence>
<dbReference type="SUPFAM" id="SSF46785">
    <property type="entry name" value="Winged helix' DNA-binding domain"/>
    <property type="match status" value="1"/>
</dbReference>
<organism evidence="6 7">
    <name type="scientific">Streptomyces poriferorum</name>
    <dbReference type="NCBI Taxonomy" id="2798799"/>
    <lineage>
        <taxon>Bacteria</taxon>
        <taxon>Bacillati</taxon>
        <taxon>Actinomycetota</taxon>
        <taxon>Actinomycetes</taxon>
        <taxon>Kitasatosporales</taxon>
        <taxon>Streptomycetaceae</taxon>
        <taxon>Streptomyces</taxon>
    </lineage>
</organism>
<keyword evidence="2" id="KW-0805">Transcription regulation</keyword>
<gene>
    <name evidence="6" type="ORF">P8A19_03200</name>
</gene>
<evidence type="ECO:0000256" key="2">
    <source>
        <dbReference type="ARBA" id="ARBA00023015"/>
    </source>
</evidence>
<dbReference type="InterPro" id="IPR000847">
    <property type="entry name" value="LysR_HTH_N"/>
</dbReference>
<dbReference type="Gene3D" id="3.40.190.10">
    <property type="entry name" value="Periplasmic binding protein-like II"/>
    <property type="match status" value="2"/>
</dbReference>
<dbReference type="EMBL" id="CP120988">
    <property type="protein sequence ID" value="WLQ54509.1"/>
    <property type="molecule type" value="Genomic_DNA"/>
</dbReference>
<feature type="domain" description="HTH lysR-type" evidence="5">
    <location>
        <begin position="6"/>
        <end position="63"/>
    </location>
</feature>
<dbReference type="CDD" id="cd08420">
    <property type="entry name" value="PBP2_CysL_like"/>
    <property type="match status" value="1"/>
</dbReference>
<dbReference type="InterPro" id="IPR036390">
    <property type="entry name" value="WH_DNA-bd_sf"/>
</dbReference>
<dbReference type="PROSITE" id="PS50931">
    <property type="entry name" value="HTH_LYSR"/>
    <property type="match status" value="1"/>
</dbReference>
<name>A0ABY9IJA6_9ACTN</name>
<keyword evidence="4" id="KW-0804">Transcription</keyword>
<reference evidence="6 7" key="1">
    <citation type="submission" date="2023-03" db="EMBL/GenBank/DDBJ databases">
        <title>Isolation and description of six Streptomyces strains from soil environments, able to metabolize different microbial glucans.</title>
        <authorList>
            <person name="Widen T."/>
            <person name="Larsbrink J."/>
        </authorList>
    </citation>
    <scope>NUCLEOTIDE SEQUENCE [LARGE SCALE GENOMIC DNA]</scope>
    <source>
        <strain evidence="6 7">Alt2</strain>
    </source>
</reference>
<dbReference type="Pfam" id="PF03466">
    <property type="entry name" value="LysR_substrate"/>
    <property type="match status" value="1"/>
</dbReference>
<proteinExistence type="inferred from homology"/>
<dbReference type="SUPFAM" id="SSF53850">
    <property type="entry name" value="Periplasmic binding protein-like II"/>
    <property type="match status" value="1"/>
</dbReference>
<evidence type="ECO:0000256" key="4">
    <source>
        <dbReference type="ARBA" id="ARBA00023163"/>
    </source>
</evidence>
<sequence length="303" mass="33118">MRFVTLDLHRLWIFLHVIDHHSFSAAAQKLFMSQPSVSNQMRRLEESLHITLIDRSGARIRPTAEGELLAEYARRVFLLADEAVSAVQQLSGLQSGRLVVGGSTTLGTYLLPDLLAEYRRRHPGIESHVFVGNNATVTQHLTSGEVGVAVVAGTPAEPRLVSEPVLEDHMVLIAPAGHPLGGREPLTGQMLSGEQIVLREPGSQTREVQERTLAGWGIVDPPHTDAWGPEVLKRCVRAGLGIALISEHAVADELRAGTLVALPTQEPAQSRVISLVRRRDRILSPAENAFVELVREQTSWPGV</sequence>
<keyword evidence="7" id="KW-1185">Reference proteome</keyword>
<dbReference type="RefSeq" id="WP_306105685.1">
    <property type="nucleotide sequence ID" value="NZ_CP120988.1"/>
</dbReference>
<evidence type="ECO:0000313" key="6">
    <source>
        <dbReference type="EMBL" id="WLQ54509.1"/>
    </source>
</evidence>